<name>A0A382JHS6_9ZZZZ</name>
<accession>A0A382JHS6</accession>
<protein>
    <recommendedName>
        <fullName evidence="2">Gamma-glutamyltransferase</fullName>
    </recommendedName>
</protein>
<evidence type="ECO:0000313" key="1">
    <source>
        <dbReference type="EMBL" id="SVC10713.1"/>
    </source>
</evidence>
<feature type="non-terminal residue" evidence="1">
    <location>
        <position position="70"/>
    </location>
</feature>
<evidence type="ECO:0008006" key="2">
    <source>
        <dbReference type="Google" id="ProtNLM"/>
    </source>
</evidence>
<reference evidence="1" key="1">
    <citation type="submission" date="2018-05" db="EMBL/GenBank/DDBJ databases">
        <authorList>
            <person name="Lanie J.A."/>
            <person name="Ng W.-L."/>
            <person name="Kazmierczak K.M."/>
            <person name="Andrzejewski T.M."/>
            <person name="Davidsen T.M."/>
            <person name="Wayne K.J."/>
            <person name="Tettelin H."/>
            <person name="Glass J.I."/>
            <person name="Rusch D."/>
            <person name="Podicherti R."/>
            <person name="Tsui H.-C.T."/>
            <person name="Winkler M.E."/>
        </authorList>
    </citation>
    <scope>NUCLEOTIDE SEQUENCE</scope>
</reference>
<gene>
    <name evidence="1" type="ORF">METZ01_LOCUS263567</name>
</gene>
<sequence>MKDKYSIFLFSLLFSLNSYSSLGQTTLDYDDRIHPELAKEYMVVSQNHLATEAGYQILKQGGNAIDAAVA</sequence>
<dbReference type="SUPFAM" id="SSF56235">
    <property type="entry name" value="N-terminal nucleophile aminohydrolases (Ntn hydrolases)"/>
    <property type="match status" value="1"/>
</dbReference>
<proteinExistence type="predicted"/>
<organism evidence="1">
    <name type="scientific">marine metagenome</name>
    <dbReference type="NCBI Taxonomy" id="408172"/>
    <lineage>
        <taxon>unclassified sequences</taxon>
        <taxon>metagenomes</taxon>
        <taxon>ecological metagenomes</taxon>
    </lineage>
</organism>
<dbReference type="EMBL" id="UINC01073950">
    <property type="protein sequence ID" value="SVC10713.1"/>
    <property type="molecule type" value="Genomic_DNA"/>
</dbReference>
<dbReference type="InterPro" id="IPR029055">
    <property type="entry name" value="Ntn_hydrolases_N"/>
</dbReference>
<dbReference type="AlphaFoldDB" id="A0A382JHS6"/>